<dbReference type="InterPro" id="IPR003611">
    <property type="entry name" value="NUMOD3"/>
</dbReference>
<dbReference type="Proteomes" id="UP000504604">
    <property type="component" value="Linkage group LG3"/>
</dbReference>
<reference evidence="4" key="2">
    <citation type="submission" date="2025-08" db="UniProtKB">
        <authorList>
            <consortium name="RefSeq"/>
        </authorList>
    </citation>
    <scope>IDENTIFICATION</scope>
</reference>
<evidence type="ECO:0000259" key="2">
    <source>
        <dbReference type="Pfam" id="PF07460"/>
    </source>
</evidence>
<feature type="non-terminal residue" evidence="4">
    <location>
        <position position="250"/>
    </location>
</feature>
<dbReference type="PANTHER" id="PTHR34199">
    <property type="entry name" value="NUMOD3 MOTIF FAMILY PROTEIN, EXPRESSED"/>
    <property type="match status" value="1"/>
</dbReference>
<keyword evidence="3" id="KW-1185">Reference proteome</keyword>
<dbReference type="GeneID" id="105157889"/>
<evidence type="ECO:0000256" key="1">
    <source>
        <dbReference type="SAM" id="MobiDB-lite"/>
    </source>
</evidence>
<sequence length="250" mass="28579">MPLLDIAISQPCSCFGNNVLAFRSEARFRNKLVVRYDKGLGLASTFSWRTFCITKKVSTNFNLGRTEVWRGGLMIKSVATLEVTGVMGKSGGIRGYQNVLTMDVDSVRPISSDFKSQSSSEDSMEVDEREKLRRMRISKANKGNTPWNKGKKHSPETLQRIKERTRLAMQDPKVKMKLVNLGHAQSEETRIKIGVGVRLGWERRREKLMLQETCHYEWQNLIAVAARKGLLGEEELHWDSYKILSKDLEQ</sequence>
<name>A0A6I9SRZ0_SESIN</name>
<protein>
    <submittedName>
        <fullName evidence="4">Uncharacterized protein LOC105157889</fullName>
    </submittedName>
</protein>
<evidence type="ECO:0000313" key="4">
    <source>
        <dbReference type="RefSeq" id="XP_011072707.1"/>
    </source>
</evidence>
<organism evidence="3 4">
    <name type="scientific">Sesamum indicum</name>
    <name type="common">Oriental sesame</name>
    <name type="synonym">Sesamum orientale</name>
    <dbReference type="NCBI Taxonomy" id="4182"/>
    <lineage>
        <taxon>Eukaryota</taxon>
        <taxon>Viridiplantae</taxon>
        <taxon>Streptophyta</taxon>
        <taxon>Embryophyta</taxon>
        <taxon>Tracheophyta</taxon>
        <taxon>Spermatophyta</taxon>
        <taxon>Magnoliopsida</taxon>
        <taxon>eudicotyledons</taxon>
        <taxon>Gunneridae</taxon>
        <taxon>Pentapetalae</taxon>
        <taxon>asterids</taxon>
        <taxon>lamiids</taxon>
        <taxon>Lamiales</taxon>
        <taxon>Pedaliaceae</taxon>
        <taxon>Sesamum</taxon>
    </lineage>
</organism>
<evidence type="ECO:0000313" key="3">
    <source>
        <dbReference type="Proteomes" id="UP000504604"/>
    </source>
</evidence>
<dbReference type="GO" id="GO:0003677">
    <property type="term" value="F:DNA binding"/>
    <property type="evidence" value="ECO:0007669"/>
    <property type="project" value="InterPro"/>
</dbReference>
<dbReference type="AlphaFoldDB" id="A0A6I9SRZ0"/>
<dbReference type="PANTHER" id="PTHR34199:SF2">
    <property type="entry name" value="NUMOD3 MOTIF FAMILY PROTEIN, EXPRESSED"/>
    <property type="match status" value="1"/>
</dbReference>
<feature type="compositionally biased region" description="Low complexity" evidence="1">
    <location>
        <begin position="111"/>
        <end position="121"/>
    </location>
</feature>
<reference evidence="4" key="1">
    <citation type="journal article" date="2011" name="BMC Genomics">
        <title>Characterization of the sesame (Sesamum indicum L.) global transcriptome using Illumina paired-end sequencing and development of EST-SSR markers.</title>
        <authorList>
            <person name="Wei W."/>
            <person name="Qi X."/>
            <person name="Wang L."/>
            <person name="Zhang Y."/>
            <person name="Hua W."/>
            <person name="Li D."/>
            <person name="Lv H."/>
            <person name="Zhang X."/>
        </authorList>
    </citation>
    <scope>NUCLEOTIDE SEQUENCE</scope>
</reference>
<dbReference type="KEGG" id="sind:105157889"/>
<feature type="domain" description="Nuclease associated modular" evidence="2">
    <location>
        <begin position="135"/>
        <end position="161"/>
    </location>
</feature>
<dbReference type="InParanoid" id="A0A6I9SRZ0"/>
<dbReference type="OrthoDB" id="1932555at2759"/>
<proteinExistence type="predicted"/>
<feature type="region of interest" description="Disordered" evidence="1">
    <location>
        <begin position="111"/>
        <end position="130"/>
    </location>
</feature>
<gene>
    <name evidence="4" type="primary">LOC105157889</name>
</gene>
<accession>A0A6I9SRZ0</accession>
<dbReference type="RefSeq" id="XP_011072707.1">
    <property type="nucleotide sequence ID" value="XM_011074405.2"/>
</dbReference>
<dbReference type="Pfam" id="PF07460">
    <property type="entry name" value="NUMOD3"/>
    <property type="match status" value="1"/>
</dbReference>